<comment type="similarity">
    <text evidence="1">Belongs to the ABC transporter superfamily.</text>
</comment>
<keyword evidence="4" id="KW-0067">ATP-binding</keyword>
<dbReference type="CDD" id="cd03220">
    <property type="entry name" value="ABC_KpsT_Wzt"/>
    <property type="match status" value="1"/>
</dbReference>
<evidence type="ECO:0000256" key="1">
    <source>
        <dbReference type="ARBA" id="ARBA00005417"/>
    </source>
</evidence>
<accession>A0A8H9LIE6</accession>
<dbReference type="GO" id="GO:0016887">
    <property type="term" value="F:ATP hydrolysis activity"/>
    <property type="evidence" value="ECO:0007669"/>
    <property type="project" value="InterPro"/>
</dbReference>
<dbReference type="CDD" id="cd10147">
    <property type="entry name" value="Wzt_C-like"/>
    <property type="match status" value="1"/>
</dbReference>
<keyword evidence="3" id="KW-0547">Nucleotide-binding</keyword>
<dbReference type="Proteomes" id="UP000614239">
    <property type="component" value="Unassembled WGS sequence"/>
</dbReference>
<gene>
    <name evidence="7" type="ORF">GCM10011612_05540</name>
</gene>
<evidence type="ECO:0000313" key="7">
    <source>
        <dbReference type="EMBL" id="GGO96112.1"/>
    </source>
</evidence>
<feature type="compositionally biased region" description="Polar residues" evidence="5">
    <location>
        <begin position="440"/>
        <end position="451"/>
    </location>
</feature>
<reference evidence="7" key="1">
    <citation type="journal article" date="2014" name="Int. J. Syst. Evol. Microbiol.">
        <title>Complete genome sequence of Corynebacterium casei LMG S-19264T (=DSM 44701T), isolated from a smear-ripened cheese.</title>
        <authorList>
            <consortium name="US DOE Joint Genome Institute (JGI-PGF)"/>
            <person name="Walter F."/>
            <person name="Albersmeier A."/>
            <person name="Kalinowski J."/>
            <person name="Ruckert C."/>
        </authorList>
    </citation>
    <scope>NUCLEOTIDE SEQUENCE</scope>
    <source>
        <strain evidence="7">CGMCC 4.7372</strain>
    </source>
</reference>
<dbReference type="PROSITE" id="PS50893">
    <property type="entry name" value="ABC_TRANSPORTER_2"/>
    <property type="match status" value="1"/>
</dbReference>
<dbReference type="GO" id="GO:0140359">
    <property type="term" value="F:ABC-type transporter activity"/>
    <property type="evidence" value="ECO:0007669"/>
    <property type="project" value="InterPro"/>
</dbReference>
<dbReference type="Gene3D" id="2.70.50.60">
    <property type="entry name" value="abc- transporter (atp binding component) like domain"/>
    <property type="match status" value="1"/>
</dbReference>
<keyword evidence="2" id="KW-0813">Transport</keyword>
<evidence type="ECO:0000256" key="5">
    <source>
        <dbReference type="SAM" id="MobiDB-lite"/>
    </source>
</evidence>
<comment type="caution">
    <text evidence="7">The sequence shown here is derived from an EMBL/GenBank/DDBJ whole genome shotgun (WGS) entry which is preliminary data.</text>
</comment>
<dbReference type="PANTHER" id="PTHR46743:SF2">
    <property type="entry name" value="TEICHOIC ACIDS EXPORT ATP-BINDING PROTEIN TAGH"/>
    <property type="match status" value="1"/>
</dbReference>
<feature type="region of interest" description="Disordered" evidence="5">
    <location>
        <begin position="1"/>
        <end position="21"/>
    </location>
</feature>
<dbReference type="InterPro" id="IPR050683">
    <property type="entry name" value="Bact_Polysacc_Export_ATP-bd"/>
</dbReference>
<dbReference type="GO" id="GO:0016020">
    <property type="term" value="C:membrane"/>
    <property type="evidence" value="ECO:0007669"/>
    <property type="project" value="InterPro"/>
</dbReference>
<proteinExistence type="inferred from homology"/>
<dbReference type="Pfam" id="PF00005">
    <property type="entry name" value="ABC_tran"/>
    <property type="match status" value="1"/>
</dbReference>
<dbReference type="SMART" id="SM00382">
    <property type="entry name" value="AAA"/>
    <property type="match status" value="1"/>
</dbReference>
<dbReference type="RefSeq" id="WP_229657870.1">
    <property type="nucleotide sequence ID" value="NZ_BMNJ01000002.1"/>
</dbReference>
<evidence type="ECO:0000259" key="6">
    <source>
        <dbReference type="PROSITE" id="PS50893"/>
    </source>
</evidence>
<evidence type="ECO:0000313" key="8">
    <source>
        <dbReference type="Proteomes" id="UP000614239"/>
    </source>
</evidence>
<organism evidence="7 8">
    <name type="scientific">Actinomyces gaoshouyii</name>
    <dbReference type="NCBI Taxonomy" id="1960083"/>
    <lineage>
        <taxon>Bacteria</taxon>
        <taxon>Bacillati</taxon>
        <taxon>Actinomycetota</taxon>
        <taxon>Actinomycetes</taxon>
        <taxon>Actinomycetales</taxon>
        <taxon>Actinomycetaceae</taxon>
        <taxon>Actinomyces</taxon>
    </lineage>
</organism>
<evidence type="ECO:0000256" key="4">
    <source>
        <dbReference type="ARBA" id="ARBA00022840"/>
    </source>
</evidence>
<dbReference type="GO" id="GO:0005524">
    <property type="term" value="F:ATP binding"/>
    <property type="evidence" value="ECO:0007669"/>
    <property type="project" value="UniProtKB-KW"/>
</dbReference>
<evidence type="ECO:0000256" key="3">
    <source>
        <dbReference type="ARBA" id="ARBA00022741"/>
    </source>
</evidence>
<protein>
    <submittedName>
        <fullName evidence="7">ABC transporter</fullName>
    </submittedName>
</protein>
<dbReference type="InterPro" id="IPR015860">
    <property type="entry name" value="ABC_transpr_TagH-like"/>
</dbReference>
<dbReference type="PANTHER" id="PTHR46743">
    <property type="entry name" value="TEICHOIC ACIDS EXPORT ATP-BINDING PROTEIN TAGH"/>
    <property type="match status" value="1"/>
</dbReference>
<sequence>MSADMIETASAPTTPGGSGPEEYAIVVDRVSKSFEMQADRRSTFKERFVRGRATSEQRVFHALDDVSFRIRKGTTFGLVGHNGSGKSTMLKLLAGVYRPTSGTVTVSDSVDALLELGAGFHGELTGRENIFLNGAILGRSRKQIESTIDWIIDFADIGAFIDQPVKVYSSGMTVRLGFAVAVAIRPKILIVDEIIAVGDEEFQRKCFEYMRDLRDHGTTIALVTHSLSLAKEMCDEVVWLDHGRVKMIGPADEGVSAYIAAVNAKEAEKRAAEQTEAEREADKDFRLNQGSGECRMTGVEIFDGEGNKVPFLTTGRPATLRIHVHARKDLRDVELGLAFITDGGVMISGPNSRHAGYLYNLRAGEDGFVDYAMDPVVLHPGRLWLTTCFLRDGATYDYSDRQTELLIHEGRVIDEPGLITMPEGRWSPALSVEAAGAPQAEQSESLNEGDR</sequence>
<dbReference type="InterPro" id="IPR027417">
    <property type="entry name" value="P-loop_NTPase"/>
</dbReference>
<dbReference type="Gene3D" id="3.40.50.300">
    <property type="entry name" value="P-loop containing nucleotide triphosphate hydrolases"/>
    <property type="match status" value="1"/>
</dbReference>
<keyword evidence="8" id="KW-1185">Reference proteome</keyword>
<feature type="region of interest" description="Disordered" evidence="5">
    <location>
        <begin position="430"/>
        <end position="451"/>
    </location>
</feature>
<dbReference type="Pfam" id="PF14524">
    <property type="entry name" value="Wzt_C"/>
    <property type="match status" value="1"/>
</dbReference>
<dbReference type="InterPro" id="IPR029439">
    <property type="entry name" value="Wzt_C"/>
</dbReference>
<dbReference type="AlphaFoldDB" id="A0A8H9LIE6"/>
<reference evidence="7" key="2">
    <citation type="submission" date="2020-09" db="EMBL/GenBank/DDBJ databases">
        <authorList>
            <person name="Sun Q."/>
            <person name="Zhou Y."/>
        </authorList>
    </citation>
    <scope>NUCLEOTIDE SEQUENCE</scope>
    <source>
        <strain evidence="7">CGMCC 4.7372</strain>
    </source>
</reference>
<dbReference type="InterPro" id="IPR003593">
    <property type="entry name" value="AAA+_ATPase"/>
</dbReference>
<evidence type="ECO:0000256" key="2">
    <source>
        <dbReference type="ARBA" id="ARBA00022448"/>
    </source>
</evidence>
<name>A0A8H9LIE6_9ACTO</name>
<dbReference type="InterPro" id="IPR003439">
    <property type="entry name" value="ABC_transporter-like_ATP-bd"/>
</dbReference>
<dbReference type="SUPFAM" id="SSF52540">
    <property type="entry name" value="P-loop containing nucleoside triphosphate hydrolases"/>
    <property type="match status" value="1"/>
</dbReference>
<dbReference type="EMBL" id="BMNJ01000002">
    <property type="protein sequence ID" value="GGO96112.1"/>
    <property type="molecule type" value="Genomic_DNA"/>
</dbReference>
<feature type="domain" description="ABC transporter" evidence="6">
    <location>
        <begin position="44"/>
        <end position="267"/>
    </location>
</feature>